<accession>A0A0N0NI37</accession>
<dbReference type="GO" id="GO:0016020">
    <property type="term" value="C:membrane"/>
    <property type="evidence" value="ECO:0007669"/>
    <property type="project" value="UniProtKB-SubCell"/>
</dbReference>
<dbReference type="InterPro" id="IPR002523">
    <property type="entry name" value="MgTranspt_CorA/ZnTranspt_ZntB"/>
</dbReference>
<comment type="caution">
    <text evidence="7">The sequence shown here is derived from an EMBL/GenBank/DDBJ whole genome shotgun (WGS) entry which is preliminary data.</text>
</comment>
<feature type="transmembrane region" description="Helical" evidence="6">
    <location>
        <begin position="537"/>
        <end position="557"/>
    </location>
</feature>
<reference evidence="7 8" key="1">
    <citation type="submission" date="2015-06" db="EMBL/GenBank/DDBJ databases">
        <title>Draft genome of the ant-associated black yeast Phialophora attae CBS 131958.</title>
        <authorList>
            <person name="Moreno L.F."/>
            <person name="Stielow B.J."/>
            <person name="de Hoog S."/>
            <person name="Vicente V.A."/>
            <person name="Weiss V.A."/>
            <person name="de Vries M."/>
            <person name="Cruz L.M."/>
            <person name="Souza E.M."/>
        </authorList>
    </citation>
    <scope>NUCLEOTIDE SEQUENCE [LARGE SCALE GENOMIC DNA]</scope>
    <source>
        <strain evidence="7 8">CBS 131958</strain>
    </source>
</reference>
<protein>
    <recommendedName>
        <fullName evidence="9">Magnesium transport protein CorA</fullName>
    </recommendedName>
</protein>
<dbReference type="OrthoDB" id="4137041at2759"/>
<feature type="compositionally biased region" description="Polar residues" evidence="5">
    <location>
        <begin position="31"/>
        <end position="40"/>
    </location>
</feature>
<proteinExistence type="predicted"/>
<evidence type="ECO:0000256" key="4">
    <source>
        <dbReference type="ARBA" id="ARBA00023136"/>
    </source>
</evidence>
<evidence type="ECO:0000256" key="1">
    <source>
        <dbReference type="ARBA" id="ARBA00004141"/>
    </source>
</evidence>
<dbReference type="SUPFAM" id="SSF144083">
    <property type="entry name" value="Magnesium transport protein CorA, transmembrane region"/>
    <property type="match status" value="1"/>
</dbReference>
<evidence type="ECO:0000256" key="2">
    <source>
        <dbReference type="ARBA" id="ARBA00022692"/>
    </source>
</evidence>
<feature type="region of interest" description="Disordered" evidence="5">
    <location>
        <begin position="1"/>
        <end position="72"/>
    </location>
</feature>
<feature type="transmembrane region" description="Helical" evidence="6">
    <location>
        <begin position="504"/>
        <end position="525"/>
    </location>
</feature>
<keyword evidence="4 6" id="KW-0472">Membrane</keyword>
<dbReference type="Proteomes" id="UP000038010">
    <property type="component" value="Unassembled WGS sequence"/>
</dbReference>
<organism evidence="7 8">
    <name type="scientific">Cyphellophora attinorum</name>
    <dbReference type="NCBI Taxonomy" id="1664694"/>
    <lineage>
        <taxon>Eukaryota</taxon>
        <taxon>Fungi</taxon>
        <taxon>Dikarya</taxon>
        <taxon>Ascomycota</taxon>
        <taxon>Pezizomycotina</taxon>
        <taxon>Eurotiomycetes</taxon>
        <taxon>Chaetothyriomycetidae</taxon>
        <taxon>Chaetothyriales</taxon>
        <taxon>Cyphellophoraceae</taxon>
        <taxon>Cyphellophora</taxon>
    </lineage>
</organism>
<name>A0A0N0NI37_9EURO</name>
<dbReference type="VEuPathDB" id="FungiDB:AB675_11702"/>
<evidence type="ECO:0000313" key="8">
    <source>
        <dbReference type="Proteomes" id="UP000038010"/>
    </source>
</evidence>
<sequence length="632" mass="69517">MECASPETVASKTPKSAPASGSEPALAPPIESSSRPSTSHDQFRAAAHVSGNSLPGGHDRSEQSPQPRDHNAGKTLQEIWSDLVGFWSESSHNRTFDPEAEDFNYLQDWLKHAMSRYPSLSWKLLLMNLCAIAASHDPWTGELQPEFTIITSAKSARETQITSSDAWRSLASANNGENLHSAGKQPVLITLFPDPGFNFKTYGALWRSMDVTHPKEYGKVYHLISGLLYATISLTIFNTGVSAFAAALRYLDACGVCGYTPPLVPRYSAHAALCLRSARLLLTLSKGWHYDLANGNLNSRPLSQTVVLSIHQHVDDSGGADDSGRVWALLTDLCSSQGDWEGVAKPSEPSVGDSASSAGANVLLVPDSHSDPDDASQGDLHIWDGRALRSITYYVALAWLRLHWSQQARHQASSDTSRAMTDLKIAGTNLQGWLDASESSSQAKPPTCPLEEAFARQYTNALAEAQILAEALTFESTQLNIRETQKGIELSEKSLREAHAVGRLTQLAFIFLPLTFITGIFGMNITAFGGGAPMWKFYVTTFAILIPFWGMGIMTTWEDVERKYSSLHRRPVEGQDDGRQPRKEMRRLIELPVVTLIYACAEQSLRCYSTVYIRKSFGSCWFPTWNSPLSQA</sequence>
<keyword evidence="2 6" id="KW-0812">Transmembrane</keyword>
<feature type="compositionally biased region" description="Basic and acidic residues" evidence="5">
    <location>
        <begin position="57"/>
        <end position="72"/>
    </location>
</feature>
<dbReference type="GO" id="GO:0046873">
    <property type="term" value="F:metal ion transmembrane transporter activity"/>
    <property type="evidence" value="ECO:0007669"/>
    <property type="project" value="InterPro"/>
</dbReference>
<evidence type="ECO:0000256" key="5">
    <source>
        <dbReference type="SAM" id="MobiDB-lite"/>
    </source>
</evidence>
<evidence type="ECO:0000313" key="7">
    <source>
        <dbReference type="EMBL" id="KPI35391.1"/>
    </source>
</evidence>
<evidence type="ECO:0008006" key="9">
    <source>
        <dbReference type="Google" id="ProtNLM"/>
    </source>
</evidence>
<dbReference type="Pfam" id="PF01544">
    <property type="entry name" value="CorA"/>
    <property type="match status" value="1"/>
</dbReference>
<dbReference type="InterPro" id="IPR045863">
    <property type="entry name" value="CorA_TM1_TM2"/>
</dbReference>
<dbReference type="EMBL" id="LFJN01000040">
    <property type="protein sequence ID" value="KPI35391.1"/>
    <property type="molecule type" value="Genomic_DNA"/>
</dbReference>
<dbReference type="AlphaFoldDB" id="A0A0N0NI37"/>
<comment type="subcellular location">
    <subcellularLocation>
        <location evidence="1">Membrane</location>
        <topology evidence="1">Multi-pass membrane protein</topology>
    </subcellularLocation>
</comment>
<evidence type="ECO:0000256" key="3">
    <source>
        <dbReference type="ARBA" id="ARBA00022989"/>
    </source>
</evidence>
<dbReference type="STRING" id="1664694.A0A0N0NI37"/>
<dbReference type="RefSeq" id="XP_017995354.1">
    <property type="nucleotide sequence ID" value="XM_018140573.1"/>
</dbReference>
<dbReference type="GeneID" id="28732454"/>
<dbReference type="Gene3D" id="1.20.58.340">
    <property type="entry name" value="Magnesium transport protein CorA, transmembrane region"/>
    <property type="match status" value="1"/>
</dbReference>
<keyword evidence="8" id="KW-1185">Reference proteome</keyword>
<keyword evidence="3 6" id="KW-1133">Transmembrane helix</keyword>
<evidence type="ECO:0000256" key="6">
    <source>
        <dbReference type="SAM" id="Phobius"/>
    </source>
</evidence>
<gene>
    <name evidence="7" type="ORF">AB675_11702</name>
</gene>